<dbReference type="Proteomes" id="UP000070422">
    <property type="component" value="Unassembled WGS sequence"/>
</dbReference>
<proteinExistence type="predicted"/>
<protein>
    <submittedName>
        <fullName evidence="1">Uncharacterized protein</fullName>
    </submittedName>
</protein>
<dbReference type="AlphaFoldDB" id="A0A133Y3E2"/>
<comment type="caution">
    <text evidence="1">The sequence shown here is derived from an EMBL/GenBank/DDBJ whole genome shotgun (WGS) entry which is preliminary data.</text>
</comment>
<gene>
    <name evidence="1" type="ORF">HMPREF3187_00436</name>
</gene>
<reference evidence="1 2" key="1">
    <citation type="submission" date="2016-01" db="EMBL/GenBank/DDBJ databases">
        <authorList>
            <person name="Oliw E.H."/>
        </authorList>
    </citation>
    <scope>NUCLEOTIDE SEQUENCE [LARGE SCALE GENOMIC DNA]</scope>
    <source>
        <strain evidence="1 2">KA00635</strain>
    </source>
</reference>
<evidence type="ECO:0000313" key="1">
    <source>
        <dbReference type="EMBL" id="KXB37720.1"/>
    </source>
</evidence>
<name>A0A133Y3E2_9LACT</name>
<organism evidence="1 2">
    <name type="scientific">Aerococcus christensenii</name>
    <dbReference type="NCBI Taxonomy" id="87541"/>
    <lineage>
        <taxon>Bacteria</taxon>
        <taxon>Bacillati</taxon>
        <taxon>Bacillota</taxon>
        <taxon>Bacilli</taxon>
        <taxon>Lactobacillales</taxon>
        <taxon>Aerococcaceae</taxon>
        <taxon>Aerococcus</taxon>
    </lineage>
</organism>
<sequence length="48" mass="5831">MCFFKEQLQDANASDEKFDEWKKAAHKGPTFYYLYPKFDFSSDEDWLI</sequence>
<dbReference type="EMBL" id="LSCQ01000020">
    <property type="protein sequence ID" value="KXB37720.1"/>
    <property type="molecule type" value="Genomic_DNA"/>
</dbReference>
<dbReference type="PATRIC" id="fig|87541.4.peg.440"/>
<accession>A0A133Y3E2</accession>
<evidence type="ECO:0000313" key="2">
    <source>
        <dbReference type="Proteomes" id="UP000070422"/>
    </source>
</evidence>